<keyword evidence="4" id="KW-0813">Transport</keyword>
<evidence type="ECO:0000256" key="6">
    <source>
        <dbReference type="ARBA" id="ARBA00022737"/>
    </source>
</evidence>
<dbReference type="InterPro" id="IPR002523">
    <property type="entry name" value="MgTranspt_CorA/ZnTranspt_ZntB"/>
</dbReference>
<evidence type="ECO:0000313" key="17">
    <source>
        <dbReference type="Proteomes" id="UP001152592"/>
    </source>
</evidence>
<evidence type="ECO:0000256" key="8">
    <source>
        <dbReference type="ARBA" id="ARBA00022989"/>
    </source>
</evidence>
<feature type="repeat" description="Solcar" evidence="11">
    <location>
        <begin position="64"/>
        <end position="213"/>
    </location>
</feature>
<keyword evidence="12" id="KW-0175">Coiled coil</keyword>
<dbReference type="InterPro" id="IPR007751">
    <property type="entry name" value="DUF676_lipase-like"/>
</dbReference>
<evidence type="ECO:0000256" key="11">
    <source>
        <dbReference type="PROSITE-ProRule" id="PRU00282"/>
    </source>
</evidence>
<dbReference type="SUPFAM" id="SSF53474">
    <property type="entry name" value="alpha/beta-Hydrolases"/>
    <property type="match status" value="1"/>
</dbReference>
<evidence type="ECO:0000256" key="9">
    <source>
        <dbReference type="ARBA" id="ARBA00023128"/>
    </source>
</evidence>
<sequence>MPTGLSYTSPNSSDFNTSLGASWTSQLDDSTMAISETATPSPSTQAPSTQAPSTQAPVENITPAQRMVSATAGNVLTGLLVTPLDVVRVRLQSQSQIHNTSPFTSHTTQSLKNLPPNLGITSCCREVFWVGNDAQMCMLGPQAAAVGSRPHPAIDCAIEESQRRTFTSTLDGLRKIARNEGTLTLWRGLSPTLMMGIPANVIYFAGYDWLRTDDRSPIKQRFSPGYAPLIAGAFARVAAAAATSPLEMFRTRLQATPGTGAGHFKNTIKDLHQMTQARGYSSLWRGFTLTMWRDVPFSGLYWWGYEEVKKMLIATRQQAQHLSGEEETTAQAFLDSFISGAVSGSLAALVTTPFDVGKTRQQVFRHMDDHVPTGPPPRTALPPGILAPEQLSLPKFLMHIFREEGTAGLFRGWTARCLKVAPACAIMISTYELGKRMAREMIIQATYEARDLNVFGPRETISPNMFNMTSRPPVERKRPWFEHVAVTKDTNLDIVAVPPIGAQHRKTWTAHGAHSSWLDTHLLQHVPQARVLLYGYGELGDDKIDTLGQRLLNQLLDERKHDTPRRPIFFVCHSTGGLVVKAALALASRAEPTQSILNGCHGIAFFATPHQGSTYLSADEYATSIRHLLHLERETPVALRRQFRPRQERLWHLSNQFKTLSADMKVWSFLETVDSTMHVVDAETNNMLEFHVPITSIRSGLLDIEHETELPLATDHAGTATFHGQDSTRERFLSELSSTVNIAVDLSKREDTPLGVEQKVMVQINGFFEDTALGVSDECPLKLWSTKVTLDEYLSRGPSICLRERLGRVQPSGLDDSSISSFDSPRSSYIASNSDWHNHEAPAEEKPRTLRPPLPYRPSFEDGSGPSPRIHITEADMDEYFSAPPSEMPPPPRERKRKNTISKALGLIPLKRSHRRSTSDSSSQGSGSRPTSSSTSQQAQNAFLNIPKSTRDHINQHAETSDIPRSVPRFDRPEPDTEKLMWIHVPYTHTGWVSQVIRRACQDTQEPNFVRKFINDENWYLRLNRARHLEPHARFVKPACIHSRQMDTSPGTPSTWDDPQLALYLHWDSYRNLIQRRKVVEDRLRQGRSRPIPNRISKASLEAQLIWTYLGCEPPVHLRRTLDQYGYPNLRSTVARDDDQMLWKRTRRPAHIDEQLNEYLESAQDDLDNDTEHCEFMDGNVLMVDQLWLWIVDEKTVITFFPNQEATTSEGKLFEQSNLHSSIYNELNGDLARRFETAGDLAALIMLHATTVLLDKTLHHDLQVLRIFEESISILTESVTKSFKRFRNRGFTNRPADHDRTADGKIMTAAQREYRERQVARRNREDLSVLLELRDIEDELGTILKLLDQQDGVIQSMTKYFDNRGDGKSFLDLSQARIEEYRSQISEMKENSHLAQKAVETLLDLKQKQANVDEAKMARWQAEVTQTQSRAVMVFTIFSVVFLPLSFFTSLFGINAREWSGEPTNPTLGTMLEIAAPSSFAIIFLSLLLAFSETLREIVSKSHKISIGFTKEFILHPVRTLLHWDAITSKMPTLVVPEDSEMRKRLDDYLGYRRRNMQLDDDLWKRWHDNLHPLVTEPKVKKGKYRVNRDRGEV</sequence>
<comment type="subcellular location">
    <subcellularLocation>
        <location evidence="1">Mitochondrion inner membrane</location>
        <topology evidence="1">Multi-pass membrane protein</topology>
    </subcellularLocation>
</comment>
<dbReference type="Proteomes" id="UP001152592">
    <property type="component" value="Unassembled WGS sequence"/>
</dbReference>
<keyword evidence="10 11" id="KW-0472">Membrane</keyword>
<reference evidence="16" key="1">
    <citation type="submission" date="2021-07" db="EMBL/GenBank/DDBJ databases">
        <authorList>
            <person name="Branca A.L. A."/>
        </authorList>
    </citation>
    <scope>NUCLEOTIDE SEQUENCE</scope>
</reference>
<keyword evidence="9" id="KW-0496">Mitochondrion</keyword>
<evidence type="ECO:0000256" key="4">
    <source>
        <dbReference type="ARBA" id="ARBA00022448"/>
    </source>
</evidence>
<feature type="coiled-coil region" evidence="12">
    <location>
        <begin position="1371"/>
        <end position="1398"/>
    </location>
</feature>
<feature type="region of interest" description="Disordered" evidence="13">
    <location>
        <begin position="831"/>
        <end position="871"/>
    </location>
</feature>
<dbReference type="PROSITE" id="PS50920">
    <property type="entry name" value="SOLCAR"/>
    <property type="match status" value="3"/>
</dbReference>
<feature type="compositionally biased region" description="Low complexity" evidence="13">
    <location>
        <begin position="919"/>
        <end position="938"/>
    </location>
</feature>
<evidence type="ECO:0000256" key="10">
    <source>
        <dbReference type="ARBA" id="ARBA00023136"/>
    </source>
</evidence>
<evidence type="ECO:0000256" key="7">
    <source>
        <dbReference type="ARBA" id="ARBA00022792"/>
    </source>
</evidence>
<protein>
    <recommendedName>
        <fullName evidence="15">DUF676 domain-containing protein</fullName>
    </recommendedName>
</protein>
<dbReference type="SUPFAM" id="SSF144083">
    <property type="entry name" value="Magnesium transport protein CorA, transmembrane region"/>
    <property type="match status" value="1"/>
</dbReference>
<dbReference type="Gene3D" id="3.40.50.1820">
    <property type="entry name" value="alpha/beta hydrolase"/>
    <property type="match status" value="1"/>
</dbReference>
<keyword evidence="5 11" id="KW-0812">Transmembrane</keyword>
<accession>A0A9W4NVM7</accession>
<dbReference type="Gene3D" id="1.50.40.10">
    <property type="entry name" value="Mitochondrial carrier domain"/>
    <property type="match status" value="2"/>
</dbReference>
<dbReference type="GO" id="GO:0017000">
    <property type="term" value="P:antibiotic biosynthetic process"/>
    <property type="evidence" value="ECO:0007669"/>
    <property type="project" value="UniProtKB-ARBA"/>
</dbReference>
<dbReference type="GO" id="GO:0046873">
    <property type="term" value="F:metal ion transmembrane transporter activity"/>
    <property type="evidence" value="ECO:0007669"/>
    <property type="project" value="InterPro"/>
</dbReference>
<dbReference type="PANTHER" id="PTHR45760">
    <property type="entry name" value="FI19922P1-RELATED"/>
    <property type="match status" value="1"/>
</dbReference>
<evidence type="ECO:0000256" key="5">
    <source>
        <dbReference type="ARBA" id="ARBA00022692"/>
    </source>
</evidence>
<keyword evidence="8 14" id="KW-1133">Transmembrane helix</keyword>
<dbReference type="SUPFAM" id="SSF103506">
    <property type="entry name" value="Mitochondrial carrier"/>
    <property type="match status" value="1"/>
</dbReference>
<keyword evidence="6" id="KW-0677">Repeat</keyword>
<dbReference type="GO" id="GO:1990542">
    <property type="term" value="P:mitochondrial transmembrane transport"/>
    <property type="evidence" value="ECO:0007669"/>
    <property type="project" value="InterPro"/>
</dbReference>
<gene>
    <name evidence="16" type="ORF">PSALAMII_LOCUS8851</name>
</gene>
<feature type="compositionally biased region" description="Basic and acidic residues" evidence="13">
    <location>
        <begin position="836"/>
        <end position="848"/>
    </location>
</feature>
<dbReference type="InterPro" id="IPR029058">
    <property type="entry name" value="AB_hydrolase_fold"/>
</dbReference>
<feature type="region of interest" description="Disordered" evidence="13">
    <location>
        <begin position="1"/>
        <end position="56"/>
    </location>
</feature>
<dbReference type="InterPro" id="IPR018108">
    <property type="entry name" value="MCP_transmembrane"/>
</dbReference>
<dbReference type="Pfam" id="PF05057">
    <property type="entry name" value="DUF676"/>
    <property type="match status" value="1"/>
</dbReference>
<evidence type="ECO:0000256" key="14">
    <source>
        <dbReference type="SAM" id="Phobius"/>
    </source>
</evidence>
<evidence type="ECO:0000256" key="3">
    <source>
        <dbReference type="ARBA" id="ARBA00007920"/>
    </source>
</evidence>
<dbReference type="InterPro" id="IPR045863">
    <property type="entry name" value="CorA_TM1_TM2"/>
</dbReference>
<evidence type="ECO:0000313" key="16">
    <source>
        <dbReference type="EMBL" id="CAG8412577.1"/>
    </source>
</evidence>
<feature type="transmembrane region" description="Helical" evidence="14">
    <location>
        <begin position="1431"/>
        <end position="1454"/>
    </location>
</feature>
<name>A0A9W4NVM7_9EURO</name>
<dbReference type="Pfam" id="PF00153">
    <property type="entry name" value="Mito_carr"/>
    <property type="match status" value="4"/>
</dbReference>
<feature type="domain" description="DUF676" evidence="15">
    <location>
        <begin position="542"/>
        <end position="619"/>
    </location>
</feature>
<dbReference type="Gene3D" id="1.20.58.340">
    <property type="entry name" value="Magnesium transport protein CorA, transmembrane region"/>
    <property type="match status" value="1"/>
</dbReference>
<comment type="similarity">
    <text evidence="3">Belongs to the putative lipase ROG1 family.</text>
</comment>
<evidence type="ECO:0000256" key="12">
    <source>
        <dbReference type="SAM" id="Coils"/>
    </source>
</evidence>
<keyword evidence="7" id="KW-0999">Mitochondrion inner membrane</keyword>
<feature type="region of interest" description="Disordered" evidence="13">
    <location>
        <begin position="905"/>
        <end position="939"/>
    </location>
</feature>
<comment type="similarity">
    <text evidence="2">Belongs to the mitochondrial carrier (TC 2.A.29) family.</text>
</comment>
<evidence type="ECO:0000259" key="15">
    <source>
        <dbReference type="Pfam" id="PF05057"/>
    </source>
</evidence>
<feature type="repeat" description="Solcar" evidence="11">
    <location>
        <begin position="223"/>
        <end position="311"/>
    </location>
</feature>
<evidence type="ECO:0000256" key="1">
    <source>
        <dbReference type="ARBA" id="ARBA00004448"/>
    </source>
</evidence>
<dbReference type="GO" id="GO:0072330">
    <property type="term" value="P:monocarboxylic acid biosynthetic process"/>
    <property type="evidence" value="ECO:0007669"/>
    <property type="project" value="UniProtKB-ARBA"/>
</dbReference>
<dbReference type="InterPro" id="IPR045315">
    <property type="entry name" value="Mtm1-like"/>
</dbReference>
<feature type="repeat" description="Solcar" evidence="11">
    <location>
        <begin position="331"/>
        <end position="437"/>
    </location>
</feature>
<dbReference type="InterPro" id="IPR023395">
    <property type="entry name" value="MCP_dom_sf"/>
</dbReference>
<evidence type="ECO:0000256" key="13">
    <source>
        <dbReference type="SAM" id="MobiDB-lite"/>
    </source>
</evidence>
<dbReference type="OrthoDB" id="360390at2759"/>
<feature type="transmembrane region" description="Helical" evidence="14">
    <location>
        <begin position="1474"/>
        <end position="1491"/>
    </location>
</feature>
<evidence type="ECO:0000256" key="2">
    <source>
        <dbReference type="ARBA" id="ARBA00006375"/>
    </source>
</evidence>
<dbReference type="Pfam" id="PF01544">
    <property type="entry name" value="CorA"/>
    <property type="match status" value="1"/>
</dbReference>
<organism evidence="16 17">
    <name type="scientific">Penicillium salamii</name>
    <dbReference type="NCBI Taxonomy" id="1612424"/>
    <lineage>
        <taxon>Eukaryota</taxon>
        <taxon>Fungi</taxon>
        <taxon>Dikarya</taxon>
        <taxon>Ascomycota</taxon>
        <taxon>Pezizomycotina</taxon>
        <taxon>Eurotiomycetes</taxon>
        <taxon>Eurotiomycetidae</taxon>
        <taxon>Eurotiales</taxon>
        <taxon>Aspergillaceae</taxon>
        <taxon>Penicillium</taxon>
    </lineage>
</organism>
<dbReference type="EMBL" id="CAJVPD010000270">
    <property type="protein sequence ID" value="CAG8412577.1"/>
    <property type="molecule type" value="Genomic_DNA"/>
</dbReference>
<dbReference type="PANTHER" id="PTHR45760:SF2">
    <property type="entry name" value="FI19922P1-RELATED"/>
    <property type="match status" value="1"/>
</dbReference>
<feature type="region of interest" description="Disordered" evidence="13">
    <location>
        <begin position="880"/>
        <end position="899"/>
    </location>
</feature>
<proteinExistence type="inferred from homology"/>
<comment type="caution">
    <text evidence="16">The sequence shown here is derived from an EMBL/GenBank/DDBJ whole genome shotgun (WGS) entry which is preliminary data.</text>
</comment>
<dbReference type="GO" id="GO:0005743">
    <property type="term" value="C:mitochondrial inner membrane"/>
    <property type="evidence" value="ECO:0007669"/>
    <property type="project" value="UniProtKB-SubCell"/>
</dbReference>